<dbReference type="Gene3D" id="3.90.1310.10">
    <property type="entry name" value="Penicillin-binding protein 2a (Domain 2)"/>
    <property type="match status" value="1"/>
</dbReference>
<dbReference type="InterPro" id="IPR012338">
    <property type="entry name" value="Beta-lactam/transpept-like"/>
</dbReference>
<keyword evidence="3" id="KW-0472">Membrane</keyword>
<feature type="signal peptide" evidence="5">
    <location>
        <begin position="1"/>
        <end position="22"/>
    </location>
</feature>
<dbReference type="InterPro" id="IPR001460">
    <property type="entry name" value="PCN-bd_Tpept"/>
</dbReference>
<organism evidence="9 10">
    <name type="scientific">Renibacterium salmoninarum (strain ATCC 33209 / DSM 20767 / JCM 11484 / NBRC 15589 / NCIMB 2235)</name>
    <dbReference type="NCBI Taxonomy" id="288705"/>
    <lineage>
        <taxon>Bacteria</taxon>
        <taxon>Bacillati</taxon>
        <taxon>Actinomycetota</taxon>
        <taxon>Actinomycetes</taxon>
        <taxon>Micrococcales</taxon>
        <taxon>Micrococcaceae</taxon>
        <taxon>Renibacterium</taxon>
    </lineage>
</organism>
<dbReference type="SMR" id="A9WT34"/>
<comment type="subcellular location">
    <subcellularLocation>
        <location evidence="1">Membrane</location>
    </subcellularLocation>
</comment>
<dbReference type="InterPro" id="IPR032710">
    <property type="entry name" value="NTF2-like_dom_sf"/>
</dbReference>
<evidence type="ECO:0000256" key="5">
    <source>
        <dbReference type="SAM" id="SignalP"/>
    </source>
</evidence>
<dbReference type="Pfam" id="PF03717">
    <property type="entry name" value="PBP_dimer"/>
    <property type="match status" value="1"/>
</dbReference>
<dbReference type="SUPFAM" id="SSF56601">
    <property type="entry name" value="beta-lactamase/transpeptidase-like"/>
    <property type="match status" value="1"/>
</dbReference>
<keyword evidence="10" id="KW-1185">Reference proteome</keyword>
<dbReference type="Proteomes" id="UP000002007">
    <property type="component" value="Chromosome"/>
</dbReference>
<dbReference type="GO" id="GO:0071555">
    <property type="term" value="P:cell wall organization"/>
    <property type="evidence" value="ECO:0007669"/>
    <property type="project" value="TreeGrafter"/>
</dbReference>
<comment type="similarity">
    <text evidence="2">Belongs to the transpeptidase family.</text>
</comment>
<evidence type="ECO:0000256" key="1">
    <source>
        <dbReference type="ARBA" id="ARBA00004370"/>
    </source>
</evidence>
<dbReference type="InterPro" id="IPR005311">
    <property type="entry name" value="PBP_dimer"/>
</dbReference>
<dbReference type="AlphaFoldDB" id="A9WT34"/>
<dbReference type="RefSeq" id="WP_012245637.1">
    <property type="nucleotide sequence ID" value="NC_010168.1"/>
</dbReference>
<dbReference type="Pfam" id="PF05223">
    <property type="entry name" value="MecA_N"/>
    <property type="match status" value="1"/>
</dbReference>
<dbReference type="InterPro" id="IPR036138">
    <property type="entry name" value="PBP_dimer_sf"/>
</dbReference>
<evidence type="ECO:0000313" key="10">
    <source>
        <dbReference type="Proteomes" id="UP000002007"/>
    </source>
</evidence>
<evidence type="ECO:0000256" key="4">
    <source>
        <dbReference type="SAM" id="MobiDB-lite"/>
    </source>
</evidence>
<dbReference type="SUPFAM" id="SSF56519">
    <property type="entry name" value="Penicillin binding protein dimerisation domain"/>
    <property type="match status" value="1"/>
</dbReference>
<dbReference type="EMBL" id="CP000910">
    <property type="protein sequence ID" value="ABY23972.1"/>
    <property type="molecule type" value="Genomic_DNA"/>
</dbReference>
<dbReference type="eggNOG" id="COG0768">
    <property type="taxonomic scope" value="Bacteria"/>
</dbReference>
<dbReference type="KEGG" id="rsa:RSal33209_2241"/>
<dbReference type="Gene3D" id="3.40.710.10">
    <property type="entry name" value="DD-peptidase/beta-lactamase superfamily"/>
    <property type="match status" value="1"/>
</dbReference>
<evidence type="ECO:0000259" key="8">
    <source>
        <dbReference type="Pfam" id="PF05223"/>
    </source>
</evidence>
<feature type="region of interest" description="Disordered" evidence="4">
    <location>
        <begin position="541"/>
        <end position="565"/>
    </location>
</feature>
<dbReference type="PANTHER" id="PTHR30627:SF24">
    <property type="entry name" value="PENICILLIN-BINDING PROTEIN 4B"/>
    <property type="match status" value="1"/>
</dbReference>
<proteinExistence type="inferred from homology"/>
<feature type="domain" description="Penicillin-binding protein transpeptidase" evidence="6">
    <location>
        <begin position="359"/>
        <end position="652"/>
    </location>
</feature>
<dbReference type="GO" id="GO:0046677">
    <property type="term" value="P:response to antibiotic"/>
    <property type="evidence" value="ECO:0007669"/>
    <property type="project" value="InterPro"/>
</dbReference>
<evidence type="ECO:0000313" key="9">
    <source>
        <dbReference type="EMBL" id="ABY23972.1"/>
    </source>
</evidence>
<evidence type="ECO:0000256" key="2">
    <source>
        <dbReference type="ARBA" id="ARBA00007171"/>
    </source>
</evidence>
<sequence>MLNRKALVIAVSVSVSALTLSACDNGDNGAKDAAQKLASGLSSLNVNALSFTGAKDGSEVNDKVAAMVKALASVQPKVSFLSVDPAKDSKDQVTAKLNYDWGFNGGTWTYSTTASLSRKDSTWTTAWSPQMVIPGFKDGDSLHLRSSAPARGQILGDGGEVLVEDRPVLRIGIDKTKADAGVIDASARALAALVQVDLDAYAKQVAAAGPQAFVEALSLRDDASRTVTDQQIGAIAGAVAIKDKLPLAPTRGFARPILGTVGEATAELIDKSNGRIKSGDHTGLSGLQAQYDKQLAGTPGIQVVEKDPKAAASDQPRVLFDTQSKPGANLTTTLSSKVQNLAEGLLADPANQASVSASSIVAIKPSTGAILAAASGPGSNGYDTAMLGQYAPGSTFKTITSLAMLRKGQTPDSVVPCTPTLEAGGTTFKNAPTYNAAKLGNVPLRTAFSYSCNTAFISQAGAVSQAELASAAASLGIGVPTDVGASSYDGSVPLDGTPAEHAASMIGQGKVQVSPVGMANIAASVAAGALVKPKLVITNPTPSGSAAPSSPSSPASRASNSAAATPPVALTAGETGSLKELMAGVVSERNAGPLLNLPGGQVFAKTGTAEFGTDTPPKTHSWLIAIQGDLAAAMFIEDGGYASVVLGPLMAKFLNGIGG</sequence>
<dbReference type="PROSITE" id="PS51257">
    <property type="entry name" value="PROKAR_LIPOPROTEIN"/>
    <property type="match status" value="1"/>
</dbReference>
<feature type="chain" id="PRO_5002744202" evidence="5">
    <location>
        <begin position="23"/>
        <end position="659"/>
    </location>
</feature>
<accession>A9WT34</accession>
<dbReference type="GO" id="GO:0005886">
    <property type="term" value="C:plasma membrane"/>
    <property type="evidence" value="ECO:0007669"/>
    <property type="project" value="TreeGrafter"/>
</dbReference>
<dbReference type="GO" id="GO:0008658">
    <property type="term" value="F:penicillin binding"/>
    <property type="evidence" value="ECO:0007669"/>
    <property type="project" value="InterPro"/>
</dbReference>
<dbReference type="HOGENOM" id="CLU_025328_0_0_11"/>
<gene>
    <name evidence="9" type="ordered locus">RSal33209_2241</name>
</gene>
<dbReference type="InterPro" id="IPR050515">
    <property type="entry name" value="Beta-lactam/transpept"/>
</dbReference>
<name>A9WT34_RENSM</name>
<protein>
    <submittedName>
        <fullName evidence="9">Penicillin-binding protein, transpeptidase</fullName>
    </submittedName>
</protein>
<dbReference type="GO" id="GO:0071972">
    <property type="term" value="F:peptidoglycan L,D-transpeptidase activity"/>
    <property type="evidence" value="ECO:0007669"/>
    <property type="project" value="TreeGrafter"/>
</dbReference>
<keyword evidence="5" id="KW-0732">Signal</keyword>
<dbReference type="PANTHER" id="PTHR30627">
    <property type="entry name" value="PEPTIDOGLYCAN D,D-TRANSPEPTIDASE"/>
    <property type="match status" value="1"/>
</dbReference>
<dbReference type="STRING" id="288705.RSal33209_2241"/>
<dbReference type="SUPFAM" id="SSF54427">
    <property type="entry name" value="NTF2-like"/>
    <property type="match status" value="1"/>
</dbReference>
<dbReference type="InterPro" id="IPR007887">
    <property type="entry name" value="MecA_N"/>
</dbReference>
<feature type="domain" description="NTF2-like N-terminal transpeptidase" evidence="8">
    <location>
        <begin position="59"/>
        <end position="139"/>
    </location>
</feature>
<reference evidence="10" key="1">
    <citation type="journal article" date="2008" name="J. Bacteriol.">
        <title>Genome sequence of the fish pathogen Renibacterium salmoninarum suggests reductive evolution away from an environmental Arthrobacter ancestor.</title>
        <authorList>
            <person name="Wiens G.D."/>
            <person name="Rockey D.D."/>
            <person name="Wu Z."/>
            <person name="Chang J."/>
            <person name="Levy R."/>
            <person name="Crane S."/>
            <person name="Chen D.S."/>
            <person name="Capri G.R."/>
            <person name="Burnett J.R."/>
            <person name="Sudheesh P.S."/>
            <person name="Schipma M.J."/>
            <person name="Burd H."/>
            <person name="Bhattacharyya A."/>
            <person name="Rhodes L.D."/>
            <person name="Kaul R."/>
            <person name="Strom M.S."/>
        </authorList>
    </citation>
    <scope>NUCLEOTIDE SEQUENCE [LARGE SCALE GENOMIC DNA]</scope>
    <source>
        <strain evidence="10">ATCC 33209 / DSM 20767 / JCM 11484 / NBRC 15589 / NCIMB 2235</strain>
    </source>
</reference>
<dbReference type="Pfam" id="PF00905">
    <property type="entry name" value="Transpeptidase"/>
    <property type="match status" value="1"/>
</dbReference>
<evidence type="ECO:0000259" key="6">
    <source>
        <dbReference type="Pfam" id="PF00905"/>
    </source>
</evidence>
<evidence type="ECO:0000256" key="3">
    <source>
        <dbReference type="ARBA" id="ARBA00023136"/>
    </source>
</evidence>
<feature type="domain" description="Penicillin-binding protein dimerisation" evidence="7">
    <location>
        <begin position="148"/>
        <end position="309"/>
    </location>
</feature>
<evidence type="ECO:0000259" key="7">
    <source>
        <dbReference type="Pfam" id="PF03717"/>
    </source>
</evidence>